<protein>
    <submittedName>
        <fullName evidence="2">Uncharacterized protein</fullName>
    </submittedName>
</protein>
<keyword evidence="1" id="KW-0732">Signal</keyword>
<dbReference type="AlphaFoldDB" id="A0A1G7BPE1"/>
<keyword evidence="3" id="KW-1185">Reference proteome</keyword>
<proteinExistence type="predicted"/>
<organism evidence="2 3">
    <name type="scientific">Salipiger thiooxidans</name>
    <dbReference type="NCBI Taxonomy" id="282683"/>
    <lineage>
        <taxon>Bacteria</taxon>
        <taxon>Pseudomonadati</taxon>
        <taxon>Pseudomonadota</taxon>
        <taxon>Alphaproteobacteria</taxon>
        <taxon>Rhodobacterales</taxon>
        <taxon>Roseobacteraceae</taxon>
        <taxon>Salipiger</taxon>
    </lineage>
</organism>
<accession>A0A1G7BPE1</accession>
<reference evidence="3" key="1">
    <citation type="submission" date="2016-10" db="EMBL/GenBank/DDBJ databases">
        <authorList>
            <person name="Varghese N."/>
            <person name="Submissions S."/>
        </authorList>
    </citation>
    <scope>NUCLEOTIDE SEQUENCE [LARGE SCALE GENOMIC DNA]</scope>
    <source>
        <strain evidence="3">DSM 10146</strain>
    </source>
</reference>
<evidence type="ECO:0000256" key="1">
    <source>
        <dbReference type="SAM" id="SignalP"/>
    </source>
</evidence>
<dbReference type="EMBL" id="FNAV01000002">
    <property type="protein sequence ID" value="SDE28964.1"/>
    <property type="molecule type" value="Genomic_DNA"/>
</dbReference>
<sequence>MKALTLAALIAAAPVATLADTLTLTAPLAGGTLHTDAVDMSVYYTAAEGDAFDVTAKYVAKGGESEPRTLRMRLEEGDSVVFGLPGHSGASWNFARSNGALTVAAEPLYSQLALN</sequence>
<evidence type="ECO:0000313" key="2">
    <source>
        <dbReference type="EMBL" id="SDE28964.1"/>
    </source>
</evidence>
<dbReference type="OrthoDB" id="7859688at2"/>
<feature type="chain" id="PRO_5011660640" evidence="1">
    <location>
        <begin position="20"/>
        <end position="115"/>
    </location>
</feature>
<dbReference type="RefSeq" id="WP_089955850.1">
    <property type="nucleotide sequence ID" value="NZ_FNAV01000002.1"/>
</dbReference>
<dbReference type="Proteomes" id="UP000198994">
    <property type="component" value="Unassembled WGS sequence"/>
</dbReference>
<gene>
    <name evidence="2" type="ORF">SAMN04488105_102307</name>
</gene>
<name>A0A1G7BPE1_9RHOB</name>
<feature type="signal peptide" evidence="1">
    <location>
        <begin position="1"/>
        <end position="19"/>
    </location>
</feature>
<evidence type="ECO:0000313" key="3">
    <source>
        <dbReference type="Proteomes" id="UP000198994"/>
    </source>
</evidence>